<evidence type="ECO:0000256" key="4">
    <source>
        <dbReference type="PROSITE-ProRule" id="PRU00433"/>
    </source>
</evidence>
<keyword evidence="3 4" id="KW-0408">Iron</keyword>
<dbReference type="EMBL" id="OGUS01000115">
    <property type="protein sequence ID" value="SPC12429.1"/>
    <property type="molecule type" value="Genomic_DNA"/>
</dbReference>
<reference evidence="9" key="1">
    <citation type="submission" date="2018-01" db="EMBL/GenBank/DDBJ databases">
        <authorList>
            <person name="Gaut B.S."/>
            <person name="Morton B.R."/>
            <person name="Clegg M.T."/>
            <person name="Duvall M.R."/>
        </authorList>
    </citation>
    <scope>NUCLEOTIDE SEQUENCE [LARGE SCALE GENOMIC DNA]</scope>
</reference>
<dbReference type="GeneID" id="303491974"/>
<keyword evidence="1 4" id="KW-0349">Heme</keyword>
<proteinExistence type="predicted"/>
<dbReference type="InterPro" id="IPR009056">
    <property type="entry name" value="Cyt_c-like_dom"/>
</dbReference>
<evidence type="ECO:0000256" key="2">
    <source>
        <dbReference type="ARBA" id="ARBA00022723"/>
    </source>
</evidence>
<reference evidence="6 10" key="3">
    <citation type="submission" date="2021-02" db="EMBL/GenBank/DDBJ databases">
        <title>Complete Genome Sequence of Cupriavidus oxalaticus Strain Ox1, a Soil Oxalate-Degrading Species.</title>
        <authorList>
            <person name="Palmieri F."/>
            <person name="Udriet P."/>
            <person name="Deuasquier M."/>
            <person name="Beaudoing E."/>
            <person name="Johnson S.L."/>
            <person name="Davenport K.W."/>
            <person name="Chain P.S."/>
            <person name="Bindschedler S."/>
            <person name="Junier P."/>
        </authorList>
    </citation>
    <scope>NUCLEOTIDE SEQUENCE [LARGE SCALE GENOMIC DNA]</scope>
    <source>
        <strain evidence="6 10">Ox1</strain>
    </source>
</reference>
<keyword evidence="2 4" id="KW-0479">Metal-binding</keyword>
<dbReference type="GO" id="GO:0046872">
    <property type="term" value="F:metal ion binding"/>
    <property type="evidence" value="ECO:0007669"/>
    <property type="project" value="UniProtKB-KW"/>
</dbReference>
<dbReference type="SUPFAM" id="SSF46626">
    <property type="entry name" value="Cytochrome c"/>
    <property type="match status" value="1"/>
</dbReference>
<evidence type="ECO:0000259" key="5">
    <source>
        <dbReference type="PROSITE" id="PS51007"/>
    </source>
</evidence>
<name>A0A375FN99_9BURK</name>
<evidence type="ECO:0000313" key="8">
    <source>
        <dbReference type="EMBL" id="SPC12429.1"/>
    </source>
</evidence>
<accession>A0A375FN99</accession>
<dbReference type="AlphaFoldDB" id="A0A375FN99"/>
<sequence length="134" mass="13705">MKAFGIPCLALAAGVLSATLSGPCRGEGVSFARDIKPMLVQNCAACHQGMNAPASLDLLPKVIYTSLVGVKSTQSPMLRVAPSAPDASYLVRKLEGAHLEVGGQGVAMPPGAPPLDPAQVGAIRQWIGNGAMND</sequence>
<evidence type="ECO:0000313" key="7">
    <source>
        <dbReference type="EMBL" id="SPC06591.1"/>
    </source>
</evidence>
<organism evidence="7 9">
    <name type="scientific">Cupriavidus oxalaticus</name>
    <dbReference type="NCBI Taxonomy" id="96344"/>
    <lineage>
        <taxon>Bacteria</taxon>
        <taxon>Pseudomonadati</taxon>
        <taxon>Pseudomonadota</taxon>
        <taxon>Betaproteobacteria</taxon>
        <taxon>Burkholderiales</taxon>
        <taxon>Burkholderiaceae</taxon>
        <taxon>Cupriavidus</taxon>
    </lineage>
</organism>
<dbReference type="EMBL" id="OGUS01000066">
    <property type="protein sequence ID" value="SPC06591.1"/>
    <property type="molecule type" value="Genomic_DNA"/>
</dbReference>
<evidence type="ECO:0000313" key="6">
    <source>
        <dbReference type="EMBL" id="QRQ95818.1"/>
    </source>
</evidence>
<dbReference type="RefSeq" id="WP_063238871.1">
    <property type="nucleotide sequence ID" value="NZ_CP069810.1"/>
</dbReference>
<dbReference type="GO" id="GO:0009055">
    <property type="term" value="F:electron transfer activity"/>
    <property type="evidence" value="ECO:0007669"/>
    <property type="project" value="InterPro"/>
</dbReference>
<dbReference type="EMBL" id="CP069812">
    <property type="protein sequence ID" value="QRQ95818.1"/>
    <property type="molecule type" value="Genomic_DNA"/>
</dbReference>
<evidence type="ECO:0000313" key="9">
    <source>
        <dbReference type="Proteomes" id="UP000256862"/>
    </source>
</evidence>
<evidence type="ECO:0000313" key="10">
    <source>
        <dbReference type="Proteomes" id="UP000623307"/>
    </source>
</evidence>
<dbReference type="PROSITE" id="PS51007">
    <property type="entry name" value="CYTC"/>
    <property type="match status" value="1"/>
</dbReference>
<evidence type="ECO:0000256" key="1">
    <source>
        <dbReference type="ARBA" id="ARBA00022617"/>
    </source>
</evidence>
<gene>
    <name evidence="8" type="ORF">CO2235_150084</name>
    <name evidence="7" type="ORF">CO2235_U600036</name>
    <name evidence="6" type="ORF">JTE92_20690</name>
</gene>
<dbReference type="OrthoDB" id="9809746at2"/>
<dbReference type="Proteomes" id="UP000623307">
    <property type="component" value="Chromosome 2"/>
</dbReference>
<protein>
    <recommendedName>
        <fullName evidence="5">Cytochrome c domain-containing protein</fullName>
    </recommendedName>
</protein>
<evidence type="ECO:0000256" key="3">
    <source>
        <dbReference type="ARBA" id="ARBA00023004"/>
    </source>
</evidence>
<dbReference type="Proteomes" id="UP000256862">
    <property type="component" value="Chromosome CO2235"/>
</dbReference>
<dbReference type="PANTHER" id="PTHR35889:SF3">
    <property type="entry name" value="F-BOX DOMAIN-CONTAINING PROTEIN"/>
    <property type="match status" value="1"/>
</dbReference>
<dbReference type="PANTHER" id="PTHR35889">
    <property type="entry name" value="CYCLOINULO-OLIGOSACCHARIDE FRUCTANOTRANSFERASE-RELATED"/>
    <property type="match status" value="1"/>
</dbReference>
<dbReference type="GO" id="GO:0020037">
    <property type="term" value="F:heme binding"/>
    <property type="evidence" value="ECO:0007669"/>
    <property type="project" value="InterPro"/>
</dbReference>
<keyword evidence="10" id="KW-1185">Reference proteome</keyword>
<dbReference type="InterPro" id="IPR036909">
    <property type="entry name" value="Cyt_c-like_dom_sf"/>
</dbReference>
<reference evidence="7 9" key="2">
    <citation type="submission" date="2018-01" db="EMBL/GenBank/DDBJ databases">
        <authorList>
            <person name="Clerissi C."/>
        </authorList>
    </citation>
    <scope>NUCLEOTIDE SEQUENCE</scope>
    <source>
        <strain evidence="7">Cupriavidus oxalaticus LMG 2235</strain>
    </source>
</reference>
<feature type="domain" description="Cytochrome c" evidence="5">
    <location>
        <begin position="21"/>
        <end position="131"/>
    </location>
</feature>